<evidence type="ECO:0000256" key="1">
    <source>
        <dbReference type="SAM" id="SignalP"/>
    </source>
</evidence>
<dbReference type="AlphaFoldDB" id="A0A811PZ99"/>
<feature type="signal peptide" evidence="1">
    <location>
        <begin position="1"/>
        <end position="29"/>
    </location>
</feature>
<reference evidence="2" key="1">
    <citation type="submission" date="2020-10" db="EMBL/GenBank/DDBJ databases">
        <authorList>
            <person name="Han B."/>
            <person name="Lu T."/>
            <person name="Zhao Q."/>
            <person name="Huang X."/>
            <person name="Zhao Y."/>
        </authorList>
    </citation>
    <scope>NUCLEOTIDE SEQUENCE</scope>
</reference>
<dbReference type="PROSITE" id="PS51257">
    <property type="entry name" value="PROKAR_LIPOPROTEIN"/>
    <property type="match status" value="1"/>
</dbReference>
<evidence type="ECO:0000313" key="2">
    <source>
        <dbReference type="EMBL" id="CAD6251990.1"/>
    </source>
</evidence>
<keyword evidence="3" id="KW-1185">Reference proteome</keyword>
<gene>
    <name evidence="2" type="ORF">NCGR_LOCUS35721</name>
</gene>
<name>A0A811PZ99_9POAL</name>
<evidence type="ECO:0000313" key="3">
    <source>
        <dbReference type="Proteomes" id="UP000604825"/>
    </source>
</evidence>
<sequence length="127" mass="13646">MLRSNMRSGGRGHVCAMTIFFALLFGCLALPVIGRSSKLLRAEDTVGALATKTSGKNKASTVNDSSTISGDKSKIYLILCTYQFLCLRSNCYCCQKAGCFSTFQECQAHCPASTLAARCLVERAPTS</sequence>
<protein>
    <submittedName>
        <fullName evidence="2">Uncharacterized protein</fullName>
    </submittedName>
</protein>
<organism evidence="2 3">
    <name type="scientific">Miscanthus lutarioriparius</name>
    <dbReference type="NCBI Taxonomy" id="422564"/>
    <lineage>
        <taxon>Eukaryota</taxon>
        <taxon>Viridiplantae</taxon>
        <taxon>Streptophyta</taxon>
        <taxon>Embryophyta</taxon>
        <taxon>Tracheophyta</taxon>
        <taxon>Spermatophyta</taxon>
        <taxon>Magnoliopsida</taxon>
        <taxon>Liliopsida</taxon>
        <taxon>Poales</taxon>
        <taxon>Poaceae</taxon>
        <taxon>PACMAD clade</taxon>
        <taxon>Panicoideae</taxon>
        <taxon>Andropogonodae</taxon>
        <taxon>Andropogoneae</taxon>
        <taxon>Saccharinae</taxon>
        <taxon>Miscanthus</taxon>
    </lineage>
</organism>
<keyword evidence="1" id="KW-0732">Signal</keyword>
<dbReference type="Proteomes" id="UP000604825">
    <property type="component" value="Unassembled WGS sequence"/>
</dbReference>
<proteinExistence type="predicted"/>
<accession>A0A811PZ99</accession>
<dbReference type="EMBL" id="CAJGYO010000008">
    <property type="protein sequence ID" value="CAD6251990.1"/>
    <property type="molecule type" value="Genomic_DNA"/>
</dbReference>
<feature type="chain" id="PRO_5032743254" evidence="1">
    <location>
        <begin position="30"/>
        <end position="127"/>
    </location>
</feature>
<comment type="caution">
    <text evidence="2">The sequence shown here is derived from an EMBL/GenBank/DDBJ whole genome shotgun (WGS) entry which is preliminary data.</text>
</comment>